<dbReference type="Pfam" id="PF00583">
    <property type="entry name" value="Acetyltransf_1"/>
    <property type="match status" value="1"/>
</dbReference>
<evidence type="ECO:0000259" key="1">
    <source>
        <dbReference type="PROSITE" id="PS51186"/>
    </source>
</evidence>
<dbReference type="SUPFAM" id="SSF55729">
    <property type="entry name" value="Acyl-CoA N-acyltransferases (Nat)"/>
    <property type="match status" value="1"/>
</dbReference>
<proteinExistence type="predicted"/>
<dbReference type="EMBL" id="CP065592">
    <property type="protein sequence ID" value="QPQ55981.1"/>
    <property type="molecule type" value="Genomic_DNA"/>
</dbReference>
<keyword evidence="2" id="KW-0808">Transferase</keyword>
<protein>
    <submittedName>
        <fullName evidence="2">GNAT family N-acetyltransferase</fullName>
    </submittedName>
</protein>
<dbReference type="KEGG" id="sflv:IC614_05225"/>
<name>A0A7T2GLC0_9SPHN</name>
<evidence type="ECO:0000313" key="3">
    <source>
        <dbReference type="Proteomes" id="UP000594873"/>
    </source>
</evidence>
<dbReference type="InterPro" id="IPR000182">
    <property type="entry name" value="GNAT_dom"/>
</dbReference>
<organism evidence="2 3">
    <name type="scientific">Allosphingosinicella flava</name>
    <dbReference type="NCBI Taxonomy" id="2771430"/>
    <lineage>
        <taxon>Bacteria</taxon>
        <taxon>Pseudomonadati</taxon>
        <taxon>Pseudomonadota</taxon>
        <taxon>Alphaproteobacteria</taxon>
        <taxon>Sphingomonadales</taxon>
        <taxon>Sphingomonadaceae</taxon>
        <taxon>Allosphingosinicella</taxon>
    </lineage>
</organism>
<dbReference type="Proteomes" id="UP000594873">
    <property type="component" value="Chromosome"/>
</dbReference>
<gene>
    <name evidence="2" type="ORF">IC614_05225</name>
</gene>
<dbReference type="GO" id="GO:0016747">
    <property type="term" value="F:acyltransferase activity, transferring groups other than amino-acyl groups"/>
    <property type="evidence" value="ECO:0007669"/>
    <property type="project" value="InterPro"/>
</dbReference>
<dbReference type="InterPro" id="IPR016181">
    <property type="entry name" value="Acyl_CoA_acyltransferase"/>
</dbReference>
<reference evidence="2 3" key="1">
    <citation type="submission" date="2020-11" db="EMBL/GenBank/DDBJ databases">
        <title>Genome seq and assembly of Sphingosinicella sp.</title>
        <authorList>
            <person name="Chhetri G."/>
        </authorList>
    </citation>
    <scope>NUCLEOTIDE SEQUENCE [LARGE SCALE GENOMIC DNA]</scope>
    <source>
        <strain evidence="2 3">UDD2</strain>
    </source>
</reference>
<accession>A0A7T2GLC0</accession>
<dbReference type="RefSeq" id="WP_200972841.1">
    <property type="nucleotide sequence ID" value="NZ_CP065592.1"/>
</dbReference>
<dbReference type="Gene3D" id="3.40.630.30">
    <property type="match status" value="1"/>
</dbReference>
<dbReference type="AlphaFoldDB" id="A0A7T2GLC0"/>
<sequence>MSGEQIIDIPPGHVGTVVTFLEMTERPKPRPVPPSPLRLQRWAEADPRKYRLLFERVGGRWLWYSRLAMDDRALTAAICEVHAVLDPRGVEVGMIELDFAQEGTCLIRFLGLVPELAGKGHGRWLFAQVAQLAWRAGVERVIVNTCTLDHPAALPAYLKAGFTACRRAFESFPDPRLSGLLPCDIAPQIPLVEPSASCA</sequence>
<feature type="domain" description="N-acetyltransferase" evidence="1">
    <location>
        <begin position="37"/>
        <end position="184"/>
    </location>
</feature>
<keyword evidence="3" id="KW-1185">Reference proteome</keyword>
<evidence type="ECO:0000313" key="2">
    <source>
        <dbReference type="EMBL" id="QPQ55981.1"/>
    </source>
</evidence>
<dbReference type="PROSITE" id="PS51186">
    <property type="entry name" value="GNAT"/>
    <property type="match status" value="1"/>
</dbReference>